<reference evidence="2 3" key="1">
    <citation type="submission" date="2019-10" db="EMBL/GenBank/DDBJ databases">
        <title>Whole genome shotgun sequence of Acrocarpospora pleiomorpha NBRC 16267.</title>
        <authorList>
            <person name="Ichikawa N."/>
            <person name="Kimura A."/>
            <person name="Kitahashi Y."/>
            <person name="Komaki H."/>
            <person name="Oguchi A."/>
        </authorList>
    </citation>
    <scope>NUCLEOTIDE SEQUENCE [LARGE SCALE GENOMIC DNA]</scope>
    <source>
        <strain evidence="2 3">NBRC 16267</strain>
    </source>
</reference>
<dbReference type="Proteomes" id="UP000377595">
    <property type="component" value="Unassembled WGS sequence"/>
</dbReference>
<proteinExistence type="predicted"/>
<dbReference type="AlphaFoldDB" id="A0A5M3XPZ8"/>
<evidence type="ECO:0000256" key="1">
    <source>
        <dbReference type="SAM" id="MobiDB-lite"/>
    </source>
</evidence>
<dbReference type="EMBL" id="BLAF01000041">
    <property type="protein sequence ID" value="GES23417.1"/>
    <property type="molecule type" value="Genomic_DNA"/>
</dbReference>
<evidence type="ECO:0000313" key="2">
    <source>
        <dbReference type="EMBL" id="GES23417.1"/>
    </source>
</evidence>
<accession>A0A5M3XPZ8</accession>
<gene>
    <name evidence="2" type="ORF">Aple_063160</name>
</gene>
<keyword evidence="3" id="KW-1185">Reference proteome</keyword>
<protein>
    <submittedName>
        <fullName evidence="2">Uncharacterized protein</fullName>
    </submittedName>
</protein>
<feature type="region of interest" description="Disordered" evidence="1">
    <location>
        <begin position="1"/>
        <end position="35"/>
    </location>
</feature>
<name>A0A5M3XPZ8_9ACTN</name>
<feature type="region of interest" description="Disordered" evidence="1">
    <location>
        <begin position="53"/>
        <end position="94"/>
    </location>
</feature>
<organism evidence="2 3">
    <name type="scientific">Acrocarpospora pleiomorpha</name>
    <dbReference type="NCBI Taxonomy" id="90975"/>
    <lineage>
        <taxon>Bacteria</taxon>
        <taxon>Bacillati</taxon>
        <taxon>Actinomycetota</taxon>
        <taxon>Actinomycetes</taxon>
        <taxon>Streptosporangiales</taxon>
        <taxon>Streptosporangiaceae</taxon>
        <taxon>Acrocarpospora</taxon>
    </lineage>
</organism>
<feature type="compositionally biased region" description="Gly residues" evidence="1">
    <location>
        <begin position="19"/>
        <end position="35"/>
    </location>
</feature>
<sequence>MGEAADDRDRDSGELSFGQFGGGGDFVDQGGDGGVEGVAVGVGLAAVVFEGADSGRADRQVGQAVTPGPPEGVGDDHADIGAQALADARPDPPG</sequence>
<evidence type="ECO:0000313" key="3">
    <source>
        <dbReference type="Proteomes" id="UP000377595"/>
    </source>
</evidence>
<feature type="compositionally biased region" description="Basic and acidic residues" evidence="1">
    <location>
        <begin position="1"/>
        <end position="13"/>
    </location>
</feature>
<comment type="caution">
    <text evidence="2">The sequence shown here is derived from an EMBL/GenBank/DDBJ whole genome shotgun (WGS) entry which is preliminary data.</text>
</comment>